<reference evidence="3" key="1">
    <citation type="submission" date="2016-11" db="UniProtKB">
        <authorList>
            <consortium name="WormBaseParasite"/>
        </authorList>
    </citation>
    <scope>IDENTIFICATION</scope>
</reference>
<name>A0A1I7UHJ5_9PELO</name>
<evidence type="ECO:0000313" key="3">
    <source>
        <dbReference type="WBParaSite" id="Csp11.Scaffold629.g9395.t1"/>
    </source>
</evidence>
<proteinExistence type="predicted"/>
<sequence length="113" mass="12563">MIRTQNSNSKSRCYSIEESQMSSSGTKSFGEKSDVLSSPPPNQYFNLPSDLPIFSGAQSSTAKSSSDSTYASLASLPKYTYSSINMKSNRSGKFVMMVQVKYILIHRDIRGRR</sequence>
<dbReference type="AlphaFoldDB" id="A0A1I7UHJ5"/>
<evidence type="ECO:0000313" key="2">
    <source>
        <dbReference type="Proteomes" id="UP000095282"/>
    </source>
</evidence>
<keyword evidence="2" id="KW-1185">Reference proteome</keyword>
<dbReference type="InterPro" id="IPR007465">
    <property type="entry name" value="DUF508"/>
</dbReference>
<evidence type="ECO:0000256" key="1">
    <source>
        <dbReference type="SAM" id="MobiDB-lite"/>
    </source>
</evidence>
<dbReference type="Proteomes" id="UP000095282">
    <property type="component" value="Unplaced"/>
</dbReference>
<feature type="compositionally biased region" description="Polar residues" evidence="1">
    <location>
        <begin position="1"/>
        <end position="27"/>
    </location>
</feature>
<protein>
    <submittedName>
        <fullName evidence="3">Ovule protein</fullName>
    </submittedName>
</protein>
<dbReference type="WBParaSite" id="Csp11.Scaffold629.g9395.t1">
    <property type="protein sequence ID" value="Csp11.Scaffold629.g9395.t1"/>
    <property type="gene ID" value="Csp11.Scaffold629.g9395"/>
</dbReference>
<accession>A0A1I7UHJ5</accession>
<organism evidence="2 3">
    <name type="scientific">Caenorhabditis tropicalis</name>
    <dbReference type="NCBI Taxonomy" id="1561998"/>
    <lineage>
        <taxon>Eukaryota</taxon>
        <taxon>Metazoa</taxon>
        <taxon>Ecdysozoa</taxon>
        <taxon>Nematoda</taxon>
        <taxon>Chromadorea</taxon>
        <taxon>Rhabditida</taxon>
        <taxon>Rhabditina</taxon>
        <taxon>Rhabditomorpha</taxon>
        <taxon>Rhabditoidea</taxon>
        <taxon>Rhabditidae</taxon>
        <taxon>Peloderinae</taxon>
        <taxon>Caenorhabditis</taxon>
    </lineage>
</organism>
<dbReference type="Pfam" id="PF04370">
    <property type="entry name" value="DUF508"/>
    <property type="match status" value="1"/>
</dbReference>
<feature type="region of interest" description="Disordered" evidence="1">
    <location>
        <begin position="1"/>
        <end position="44"/>
    </location>
</feature>